<keyword evidence="2" id="KW-0472">Membrane</keyword>
<reference evidence="4" key="1">
    <citation type="journal article" date="2019" name="Int. J. Syst. Evol. Microbiol.">
        <title>The Global Catalogue of Microorganisms (GCM) 10K type strain sequencing project: providing services to taxonomists for standard genome sequencing and annotation.</title>
        <authorList>
            <consortium name="The Broad Institute Genomics Platform"/>
            <consortium name="The Broad Institute Genome Sequencing Center for Infectious Disease"/>
            <person name="Wu L."/>
            <person name="Ma J."/>
        </authorList>
    </citation>
    <scope>NUCLEOTIDE SEQUENCE [LARGE SCALE GENOMIC DNA]</scope>
    <source>
        <strain evidence="4">KACC 12507</strain>
    </source>
</reference>
<gene>
    <name evidence="3" type="ORF">ACFO4O_14595</name>
</gene>
<feature type="transmembrane region" description="Helical" evidence="2">
    <location>
        <begin position="79"/>
        <end position="98"/>
    </location>
</feature>
<sequence length="191" mass="21392">MSKSNVDVRNSVPDASASQAHQNANSLTQKLSEIRREREPEKDLWPGIEFAIISDKQKQQQDNHASRLQGAKATKSRRVYLAAAASVCLLVLIANMGFEYMAQHNTQSLIAKLSAEHQQQKQALLISVQDAVPATNNWQQQLADLDEAERAIKQALDEAPNNPALIKMLKHVYQQQLAIIERVHAPAWQQI</sequence>
<keyword evidence="2" id="KW-0812">Transmembrane</keyword>
<evidence type="ECO:0000256" key="2">
    <source>
        <dbReference type="SAM" id="Phobius"/>
    </source>
</evidence>
<evidence type="ECO:0000256" key="1">
    <source>
        <dbReference type="SAM" id="MobiDB-lite"/>
    </source>
</evidence>
<keyword evidence="4" id="KW-1185">Reference proteome</keyword>
<evidence type="ECO:0000313" key="3">
    <source>
        <dbReference type="EMBL" id="MFC4701395.1"/>
    </source>
</evidence>
<organism evidence="3 4">
    <name type="scientific">Glaciecola siphonariae</name>
    <dbReference type="NCBI Taxonomy" id="521012"/>
    <lineage>
        <taxon>Bacteria</taxon>
        <taxon>Pseudomonadati</taxon>
        <taxon>Pseudomonadota</taxon>
        <taxon>Gammaproteobacteria</taxon>
        <taxon>Alteromonadales</taxon>
        <taxon>Alteromonadaceae</taxon>
        <taxon>Glaciecola</taxon>
    </lineage>
</organism>
<dbReference type="Proteomes" id="UP001595897">
    <property type="component" value="Unassembled WGS sequence"/>
</dbReference>
<feature type="region of interest" description="Disordered" evidence="1">
    <location>
        <begin position="1"/>
        <end position="40"/>
    </location>
</feature>
<proteinExistence type="predicted"/>
<evidence type="ECO:0000313" key="4">
    <source>
        <dbReference type="Proteomes" id="UP001595897"/>
    </source>
</evidence>
<keyword evidence="2" id="KW-1133">Transmembrane helix</keyword>
<feature type="compositionally biased region" description="Low complexity" evidence="1">
    <location>
        <begin position="15"/>
        <end position="26"/>
    </location>
</feature>
<dbReference type="RefSeq" id="WP_382409839.1">
    <property type="nucleotide sequence ID" value="NZ_JBHSGU010000009.1"/>
</dbReference>
<name>A0ABV9M0G0_9ALTE</name>
<accession>A0ABV9M0G0</accession>
<protein>
    <submittedName>
        <fullName evidence="3">Uncharacterized protein</fullName>
    </submittedName>
</protein>
<comment type="caution">
    <text evidence="3">The sequence shown here is derived from an EMBL/GenBank/DDBJ whole genome shotgun (WGS) entry which is preliminary data.</text>
</comment>
<dbReference type="EMBL" id="JBHSGU010000009">
    <property type="protein sequence ID" value="MFC4701395.1"/>
    <property type="molecule type" value="Genomic_DNA"/>
</dbReference>